<dbReference type="InterPro" id="IPR059026">
    <property type="entry name" value="LpqB_N"/>
</dbReference>
<dbReference type="EMBL" id="VHQG01000001">
    <property type="protein sequence ID" value="TPW77206.1"/>
    <property type="molecule type" value="Genomic_DNA"/>
</dbReference>
<dbReference type="RefSeq" id="WP_141161734.1">
    <property type="nucleotide sequence ID" value="NZ_VHQG01000001.1"/>
</dbReference>
<feature type="signal peptide" evidence="2">
    <location>
        <begin position="1"/>
        <end position="21"/>
    </location>
</feature>
<dbReference type="PROSITE" id="PS51257">
    <property type="entry name" value="PROKAR_LIPOPROTEIN"/>
    <property type="match status" value="1"/>
</dbReference>
<evidence type="ECO:0000256" key="1">
    <source>
        <dbReference type="SAM" id="MobiDB-lite"/>
    </source>
</evidence>
<dbReference type="OrthoDB" id="3226781at2"/>
<keyword evidence="5" id="KW-1185">Reference proteome</keyword>
<sequence>MTARRPLALLAAAAAALALLAGCVSIPTSGGVTAHEKQSDDSSDGGFAYLPRGPQKGDSQEEILRGFLRAGLGPDDRYAVARSFLTTDFSSSWNPNAAVTISDGSDDTIERETDDTLSLATTVTARVDATGQYRALPGSVVDSMSFRFVKEKGQWRIAEAPDGTVLSPGNFSLIFAAYPLYFFDPSGDFLVPDLRWFPTLPSTSERIVRTLLQGPASWLGSGAVISAFPSGTQLGGNRVTVGDDGTARVDVSDGVLGESSVQKRRMLLQLETSLRSLNTVTSAEMTVGDIVVDVPGGPATGVDSDPQVDSSPLGIREGAFGYLAPGGVRDLGGLSDRVVALAPTAVALDRDQSSVALLSAAGVSRVVATSASGVVDGRSGLVAPGIDPQGFIWSAPAANPAALIAVDGQGTQHAVALSSPPPAGARLADLEVARDGARVILSLNTPTGPVVLVAAVQRDGQGVPVRLGAALELPLPSTTGAIVDSAWVDGTNVAVLSSRADGGDQVRVLQIGGKSTDTGRLDSGVRIVGGNGGSGGLRVLGADGRVMQRGGAGWQATGLTASVLATQQ</sequence>
<feature type="chain" id="PRO_5039627118" description="GerMN domain-containing protein" evidence="2">
    <location>
        <begin position="22"/>
        <end position="568"/>
    </location>
</feature>
<accession>A0A506Y3Q8</accession>
<protein>
    <recommendedName>
        <fullName evidence="3">GerMN domain-containing protein</fullName>
    </recommendedName>
</protein>
<organism evidence="4 5">
    <name type="scientific">Schumannella soli</name>
    <dbReference type="NCBI Taxonomy" id="2590779"/>
    <lineage>
        <taxon>Bacteria</taxon>
        <taxon>Bacillati</taxon>
        <taxon>Actinomycetota</taxon>
        <taxon>Actinomycetes</taxon>
        <taxon>Micrococcales</taxon>
        <taxon>Microbacteriaceae</taxon>
        <taxon>Schumannella</taxon>
    </lineage>
</organism>
<dbReference type="InterPro" id="IPR019606">
    <property type="entry name" value="GerMN"/>
</dbReference>
<dbReference type="Proteomes" id="UP000316252">
    <property type="component" value="Unassembled WGS sequence"/>
</dbReference>
<feature type="domain" description="GerMN" evidence="3">
    <location>
        <begin position="204"/>
        <end position="296"/>
    </location>
</feature>
<reference evidence="4 5" key="1">
    <citation type="submission" date="2019-06" db="EMBL/GenBank/DDBJ databases">
        <authorList>
            <person name="Li F."/>
        </authorList>
    </citation>
    <scope>NUCLEOTIDE SEQUENCE [LARGE SCALE GENOMIC DNA]</scope>
    <source>
        <strain evidence="4 5">10F1D-1</strain>
    </source>
</reference>
<dbReference type="SMART" id="SM00909">
    <property type="entry name" value="Germane"/>
    <property type="match status" value="1"/>
</dbReference>
<comment type="caution">
    <text evidence="4">The sequence shown here is derived from an EMBL/GenBank/DDBJ whole genome shotgun (WGS) entry which is preliminary data.</text>
</comment>
<gene>
    <name evidence="4" type="ORF">FJ657_00395</name>
</gene>
<evidence type="ECO:0000313" key="4">
    <source>
        <dbReference type="EMBL" id="TPW77206.1"/>
    </source>
</evidence>
<evidence type="ECO:0000256" key="2">
    <source>
        <dbReference type="SAM" id="SignalP"/>
    </source>
</evidence>
<dbReference type="Pfam" id="PF10646">
    <property type="entry name" value="Germane"/>
    <property type="match status" value="1"/>
</dbReference>
<name>A0A506Y3Q8_9MICO</name>
<dbReference type="Pfam" id="PF25976">
    <property type="entry name" value="LpqB_N"/>
    <property type="match status" value="1"/>
</dbReference>
<keyword evidence="2" id="KW-0732">Signal</keyword>
<feature type="region of interest" description="Disordered" evidence="1">
    <location>
        <begin position="30"/>
        <end position="59"/>
    </location>
</feature>
<evidence type="ECO:0000313" key="5">
    <source>
        <dbReference type="Proteomes" id="UP000316252"/>
    </source>
</evidence>
<evidence type="ECO:0000259" key="3">
    <source>
        <dbReference type="SMART" id="SM00909"/>
    </source>
</evidence>
<dbReference type="AlphaFoldDB" id="A0A506Y3Q8"/>
<proteinExistence type="predicted"/>